<name>A0A1I4EUA3_9PROT</name>
<reference evidence="3" key="1">
    <citation type="submission" date="2016-10" db="EMBL/GenBank/DDBJ databases">
        <authorList>
            <person name="Varghese N."/>
            <person name="Submissions S."/>
        </authorList>
    </citation>
    <scope>NUCLEOTIDE SEQUENCE [LARGE SCALE GENOMIC DNA]</scope>
    <source>
        <strain evidence="3">Nm69</strain>
    </source>
</reference>
<dbReference type="InterPro" id="IPR025048">
    <property type="entry name" value="DUF3987"/>
</dbReference>
<keyword evidence="2" id="KW-0547">Nucleotide-binding</keyword>
<dbReference type="STRING" id="52441.SAMN05216302_10304"/>
<dbReference type="Proteomes" id="UP000199533">
    <property type="component" value="Unassembled WGS sequence"/>
</dbReference>
<keyword evidence="2" id="KW-0378">Hydrolase</keyword>
<dbReference type="GO" id="GO:0004386">
    <property type="term" value="F:helicase activity"/>
    <property type="evidence" value="ECO:0007669"/>
    <property type="project" value="UniProtKB-KW"/>
</dbReference>
<keyword evidence="3" id="KW-1185">Reference proteome</keyword>
<evidence type="ECO:0000313" key="2">
    <source>
        <dbReference type="EMBL" id="SFL07721.1"/>
    </source>
</evidence>
<proteinExistence type="predicted"/>
<dbReference type="RefSeq" id="WP_090701835.1">
    <property type="nucleotide sequence ID" value="NZ_FOSP01000030.1"/>
</dbReference>
<feature type="coiled-coil region" evidence="1">
    <location>
        <begin position="130"/>
        <end position="164"/>
    </location>
</feature>
<evidence type="ECO:0000313" key="3">
    <source>
        <dbReference type="Proteomes" id="UP000199533"/>
    </source>
</evidence>
<protein>
    <submittedName>
        <fullName evidence="2">Putative DNA primase/helicase</fullName>
    </submittedName>
</protein>
<organism evidence="2 3">
    <name type="scientific">Nitrosomonas aestuarii</name>
    <dbReference type="NCBI Taxonomy" id="52441"/>
    <lineage>
        <taxon>Bacteria</taxon>
        <taxon>Pseudomonadati</taxon>
        <taxon>Pseudomonadota</taxon>
        <taxon>Betaproteobacteria</taxon>
        <taxon>Nitrosomonadales</taxon>
        <taxon>Nitrosomonadaceae</taxon>
        <taxon>Nitrosomonas</taxon>
    </lineage>
</organism>
<dbReference type="OrthoDB" id="9067983at2"/>
<sequence>MNFETIQATPEQQAIYEEVTQSSEPKWGEPLPLIGEIEPESYPNDALPEKIRLAVEEVQGFVQAPYPLVATCAIGVISLACQAYVDVERARKLTGPVSLFLLTIAESGERKTKCDEFFSQALREYEQEQKDATNADIVRYQAELDSWNAERDGLLAAIKDASKKNNSTTQLKNDLAELQHDKPIPPRIPKILLSDETPENLAWRLAKEWPSAGVVSSEAGSVFGSHGMGKDSLMRNLSLYNVMWDGGTHSIGRRTSESFTVKGARLTTALQVQETTLREFNNKAGILARGTGYFARFLITRPESTQGTRMFAEPPAHWPHLSIYNQRIKDILSNPVPINDEGYLEPLLLNFSSEAKALWIDFHNSIEKMLATGKELYNLRDVASKSADNVARLSALFHVFTHGIDGSIGADSLESACRIVAWHLSESRRFFDELTLPVELRNTNRLDTWLIEYAQRERTYSMNKRYALQHSPLRKDAVLMPALRELEKLERIRLVREGNSKIIKINPALLIEVKQ</sequence>
<keyword evidence="1" id="KW-0175">Coiled coil</keyword>
<gene>
    <name evidence="2" type="ORF">SAMN05216302_10304</name>
</gene>
<dbReference type="AlphaFoldDB" id="A0A1I4EUA3"/>
<dbReference type="Pfam" id="PF13148">
    <property type="entry name" value="DUF3987"/>
    <property type="match status" value="1"/>
</dbReference>
<accession>A0A1I4EUA3</accession>
<evidence type="ECO:0000256" key="1">
    <source>
        <dbReference type="SAM" id="Coils"/>
    </source>
</evidence>
<keyword evidence="2" id="KW-0347">Helicase</keyword>
<keyword evidence="2" id="KW-0067">ATP-binding</keyword>
<dbReference type="EMBL" id="FOSP01000030">
    <property type="protein sequence ID" value="SFL07721.1"/>
    <property type="molecule type" value="Genomic_DNA"/>
</dbReference>